<evidence type="ECO:0000259" key="5">
    <source>
        <dbReference type="PROSITE" id="PS50865"/>
    </source>
</evidence>
<proteinExistence type="predicted"/>
<dbReference type="GO" id="GO:0008270">
    <property type="term" value="F:zinc ion binding"/>
    <property type="evidence" value="ECO:0007669"/>
    <property type="project" value="UniProtKB-KW"/>
</dbReference>
<keyword evidence="3" id="KW-0862">Zinc</keyword>
<keyword evidence="2 4" id="KW-0863">Zinc-finger</keyword>
<evidence type="ECO:0000256" key="4">
    <source>
        <dbReference type="PROSITE-ProRule" id="PRU00134"/>
    </source>
</evidence>
<accession>A0A8H5M2L6</accession>
<name>A0A8H5M2L6_9AGAR</name>
<evidence type="ECO:0000256" key="2">
    <source>
        <dbReference type="ARBA" id="ARBA00022771"/>
    </source>
</evidence>
<dbReference type="InterPro" id="IPR002893">
    <property type="entry name" value="Znf_MYND"/>
</dbReference>
<evidence type="ECO:0000313" key="6">
    <source>
        <dbReference type="EMBL" id="KAF5378487.1"/>
    </source>
</evidence>
<dbReference type="PROSITE" id="PS51257">
    <property type="entry name" value="PROKAR_LIPOPROTEIN"/>
    <property type="match status" value="1"/>
</dbReference>
<dbReference type="PROSITE" id="PS01360">
    <property type="entry name" value="ZF_MYND_1"/>
    <property type="match status" value="1"/>
</dbReference>
<evidence type="ECO:0000313" key="7">
    <source>
        <dbReference type="Proteomes" id="UP000565441"/>
    </source>
</evidence>
<dbReference type="Pfam" id="PF20179">
    <property type="entry name" value="MSS51_C"/>
    <property type="match status" value="1"/>
</dbReference>
<keyword evidence="7" id="KW-1185">Reference proteome</keyword>
<gene>
    <name evidence="6" type="ORF">D9615_007134</name>
</gene>
<dbReference type="OrthoDB" id="432970at2759"/>
<dbReference type="SUPFAM" id="SSF144232">
    <property type="entry name" value="HIT/MYND zinc finger-like"/>
    <property type="match status" value="1"/>
</dbReference>
<dbReference type="PANTHER" id="PTHR28069:SF2">
    <property type="entry name" value="GH20023P"/>
    <property type="match status" value="1"/>
</dbReference>
<protein>
    <recommendedName>
        <fullName evidence="5">MYND-type domain-containing protein</fullName>
    </recommendedName>
</protein>
<evidence type="ECO:0000256" key="3">
    <source>
        <dbReference type="ARBA" id="ARBA00022833"/>
    </source>
</evidence>
<organism evidence="6 7">
    <name type="scientific">Tricholomella constricta</name>
    <dbReference type="NCBI Taxonomy" id="117010"/>
    <lineage>
        <taxon>Eukaryota</taxon>
        <taxon>Fungi</taxon>
        <taxon>Dikarya</taxon>
        <taxon>Basidiomycota</taxon>
        <taxon>Agaricomycotina</taxon>
        <taxon>Agaricomycetes</taxon>
        <taxon>Agaricomycetidae</taxon>
        <taxon>Agaricales</taxon>
        <taxon>Tricholomatineae</taxon>
        <taxon>Lyophyllaceae</taxon>
        <taxon>Tricholomella</taxon>
    </lineage>
</organism>
<reference evidence="6 7" key="1">
    <citation type="journal article" date="2020" name="ISME J.">
        <title>Uncovering the hidden diversity of litter-decomposition mechanisms in mushroom-forming fungi.</title>
        <authorList>
            <person name="Floudas D."/>
            <person name="Bentzer J."/>
            <person name="Ahren D."/>
            <person name="Johansson T."/>
            <person name="Persson P."/>
            <person name="Tunlid A."/>
        </authorList>
    </citation>
    <scope>NUCLEOTIDE SEQUENCE [LARGE SCALE GENOMIC DNA]</scope>
    <source>
        <strain evidence="6 7">CBS 661.87</strain>
    </source>
</reference>
<keyword evidence="1" id="KW-0479">Metal-binding</keyword>
<dbReference type="Gene3D" id="6.10.140.2220">
    <property type="match status" value="1"/>
</dbReference>
<evidence type="ECO:0000256" key="1">
    <source>
        <dbReference type="ARBA" id="ARBA00022723"/>
    </source>
</evidence>
<sequence length="481" mass="53130">MMERIPPITAVLGQACYACFKGEGEGVTLRKCTKCRSVQYCSADCQQADWKAHKAMCKALHSLENNPILRMSLLFALSDEPSSDLYSLDTIIDTMVLNQARSLEQSLNRSLTIPERNLIGWEPRCMGCGRTDRVIRMEAAEKGSTSTPSTLTPCRACKMAFYCSPRHWDAVQHKHAGEPCEDGHDGLTQCHMNQEIRMDVAFANIMAPPAAAAGRGEFSWAPERVKPSWVSLKASASASNWQSAFGSGLVREFGISEDAVAPFLRAASNGLSMPMTILWALDLLNEDEAWTRKDTPTIHLLGAHQVEVVNANIFEEILHRLPEVKNLKLVLCGPELISLTSARERNKEITMETCPNCTSQRRKRVHQLFTQTYHDLAKTLGLKFNKPDLAIAFNSGSSQEAVPSWKQTISFLAKNNIPSVFTAYNREEAEAEAKMLEAAGAKLVPKLGPAKNPWGSILAKKEPSKVTGFYAVNGWLAGGFR</sequence>
<dbReference type="Pfam" id="PF01753">
    <property type="entry name" value="zf-MYND"/>
    <property type="match status" value="1"/>
</dbReference>
<dbReference type="AlphaFoldDB" id="A0A8H5M2L6"/>
<dbReference type="PANTHER" id="PTHR28069">
    <property type="entry name" value="GH20023P"/>
    <property type="match status" value="1"/>
</dbReference>
<dbReference type="PROSITE" id="PS50865">
    <property type="entry name" value="ZF_MYND_2"/>
    <property type="match status" value="1"/>
</dbReference>
<dbReference type="Proteomes" id="UP000565441">
    <property type="component" value="Unassembled WGS sequence"/>
</dbReference>
<comment type="caution">
    <text evidence="6">The sequence shown here is derived from an EMBL/GenBank/DDBJ whole genome shotgun (WGS) entry which is preliminary data.</text>
</comment>
<dbReference type="InterPro" id="IPR046824">
    <property type="entry name" value="Mss51-like_C"/>
</dbReference>
<dbReference type="EMBL" id="JAACJP010000019">
    <property type="protein sequence ID" value="KAF5378487.1"/>
    <property type="molecule type" value="Genomic_DNA"/>
</dbReference>
<feature type="domain" description="MYND-type" evidence="5">
    <location>
        <begin position="16"/>
        <end position="57"/>
    </location>
</feature>